<dbReference type="AlphaFoldDB" id="A0AAU9LEE3"/>
<evidence type="ECO:0000313" key="1">
    <source>
        <dbReference type="EMBL" id="CAH1412400.1"/>
    </source>
</evidence>
<accession>A0AAU9LEE3</accession>
<gene>
    <name evidence="1" type="ORF">LVIROSA_LOCUS420</name>
</gene>
<evidence type="ECO:0000313" key="2">
    <source>
        <dbReference type="Proteomes" id="UP001157418"/>
    </source>
</evidence>
<keyword evidence="2" id="KW-1185">Reference proteome</keyword>
<reference evidence="1 2" key="1">
    <citation type="submission" date="2022-01" db="EMBL/GenBank/DDBJ databases">
        <authorList>
            <person name="Xiong W."/>
            <person name="Schranz E."/>
        </authorList>
    </citation>
    <scope>NUCLEOTIDE SEQUENCE [LARGE SCALE GENOMIC DNA]</scope>
</reference>
<proteinExistence type="predicted"/>
<name>A0AAU9LEE3_9ASTR</name>
<dbReference type="Proteomes" id="UP001157418">
    <property type="component" value="Unassembled WGS sequence"/>
</dbReference>
<dbReference type="EMBL" id="CAKMRJ010000001">
    <property type="protein sequence ID" value="CAH1412400.1"/>
    <property type="molecule type" value="Genomic_DNA"/>
</dbReference>
<sequence length="111" mass="12735">MWKKLVESPTPSGFSFASNYRTAPPEHYMLMPETGIMIAYRFGVIVQFLTTVGPVTFSPLWRGPSEFQNHRVLTFALVYINHYVMVQLEGEYLMPPISALWIRHKDPSAAE</sequence>
<organism evidence="1 2">
    <name type="scientific">Lactuca virosa</name>
    <dbReference type="NCBI Taxonomy" id="75947"/>
    <lineage>
        <taxon>Eukaryota</taxon>
        <taxon>Viridiplantae</taxon>
        <taxon>Streptophyta</taxon>
        <taxon>Embryophyta</taxon>
        <taxon>Tracheophyta</taxon>
        <taxon>Spermatophyta</taxon>
        <taxon>Magnoliopsida</taxon>
        <taxon>eudicotyledons</taxon>
        <taxon>Gunneridae</taxon>
        <taxon>Pentapetalae</taxon>
        <taxon>asterids</taxon>
        <taxon>campanulids</taxon>
        <taxon>Asterales</taxon>
        <taxon>Asteraceae</taxon>
        <taxon>Cichorioideae</taxon>
        <taxon>Cichorieae</taxon>
        <taxon>Lactucinae</taxon>
        <taxon>Lactuca</taxon>
    </lineage>
</organism>
<comment type="caution">
    <text evidence="1">The sequence shown here is derived from an EMBL/GenBank/DDBJ whole genome shotgun (WGS) entry which is preliminary data.</text>
</comment>
<protein>
    <submittedName>
        <fullName evidence="1">Uncharacterized protein</fullName>
    </submittedName>
</protein>